<protein>
    <submittedName>
        <fullName evidence="3">Sirohydrochlorin cobaltochelatase</fullName>
    </submittedName>
</protein>
<proteinExistence type="predicted"/>
<dbReference type="RefSeq" id="WP_186834615.1">
    <property type="nucleotide sequence ID" value="NZ_JACOOQ010000002.1"/>
</dbReference>
<dbReference type="Pfam" id="PF06180">
    <property type="entry name" value="CbiK"/>
    <property type="match status" value="1"/>
</dbReference>
<comment type="caution">
    <text evidence="3">The sequence shown here is derived from an EMBL/GenBank/DDBJ whole genome shotgun (WGS) entry which is preliminary data.</text>
</comment>
<dbReference type="Proteomes" id="UP000662088">
    <property type="component" value="Unassembled WGS sequence"/>
</dbReference>
<keyword evidence="2" id="KW-0479">Metal-binding</keyword>
<accession>A0A8I0A703</accession>
<name>A0A8I0A703_9CLOT</name>
<gene>
    <name evidence="3" type="ORF">H8R92_02500</name>
</gene>
<dbReference type="InterPro" id="IPR010388">
    <property type="entry name" value="Anaerobic_Co-chelatase"/>
</dbReference>
<dbReference type="PIRSF" id="PIRSF033579">
    <property type="entry name" value="Anaer_Co_chel"/>
    <property type="match status" value="1"/>
</dbReference>
<feature type="binding site" evidence="2">
    <location>
        <position position="148"/>
    </location>
    <ligand>
        <name>Co(2+)</name>
        <dbReference type="ChEBI" id="CHEBI:48828"/>
    </ligand>
</feature>
<keyword evidence="4" id="KW-1185">Reference proteome</keyword>
<dbReference type="Gene3D" id="3.40.50.1400">
    <property type="match status" value="2"/>
</dbReference>
<evidence type="ECO:0000256" key="2">
    <source>
        <dbReference type="PIRSR" id="PIRSR033579-3"/>
    </source>
</evidence>
<reference evidence="3" key="1">
    <citation type="submission" date="2020-08" db="EMBL/GenBank/DDBJ databases">
        <title>Genome public.</title>
        <authorList>
            <person name="Liu C."/>
            <person name="Sun Q."/>
        </authorList>
    </citation>
    <scope>NUCLEOTIDE SEQUENCE</scope>
    <source>
        <strain evidence="3">NSJ-42</strain>
    </source>
</reference>
<feature type="binding site" evidence="2">
    <location>
        <position position="211"/>
    </location>
    <ligand>
        <name>Co(2+)</name>
        <dbReference type="ChEBI" id="CHEBI:48828"/>
    </ligand>
</feature>
<dbReference type="GO" id="GO:0016852">
    <property type="term" value="F:sirohydrochlorin cobaltochelatase activity"/>
    <property type="evidence" value="ECO:0007669"/>
    <property type="project" value="InterPro"/>
</dbReference>
<dbReference type="CDD" id="cd03412">
    <property type="entry name" value="CbiK_N"/>
    <property type="match status" value="1"/>
</dbReference>
<dbReference type="GO" id="GO:0046872">
    <property type="term" value="F:metal ion binding"/>
    <property type="evidence" value="ECO:0007669"/>
    <property type="project" value="UniProtKB-KW"/>
</dbReference>
<sequence>MKKAILVVSFGTSYLEPLKNSIENVENKIRNQFKDYDVYRAFTSHMIIKKLEIVHGLIVEKPEELLERLYIEGYEEVIIQPLHIIPGEEFSYIKNIEVYFKDKFKSIKVGRPIFYYQGIEGLPEDYSLFIKSIKGIIEGEEAVVMMGHGTVHPSNAVYGALQSVLNDEGYKNVFVGTVKGYPNFTSVLNKIKKRGIKKVLLMPLMLVAGNHAINDMTSEKDNSWKSMLEAEGIEVKLWTKGLGEVDEFAQLYIDRVDDLINNRYIGTEEIKKHKIIYIDK</sequence>
<dbReference type="AlphaFoldDB" id="A0A8I0A703"/>
<dbReference type="EMBL" id="JACOOQ010000002">
    <property type="protein sequence ID" value="MBC5639317.1"/>
    <property type="molecule type" value="Genomic_DNA"/>
</dbReference>
<dbReference type="SUPFAM" id="SSF53800">
    <property type="entry name" value="Chelatase"/>
    <property type="match status" value="1"/>
</dbReference>
<evidence type="ECO:0000256" key="1">
    <source>
        <dbReference type="PIRSR" id="PIRSR033579-1"/>
    </source>
</evidence>
<evidence type="ECO:0000313" key="4">
    <source>
        <dbReference type="Proteomes" id="UP000662088"/>
    </source>
</evidence>
<feature type="active site" description="Proton acceptor" evidence="1">
    <location>
        <position position="148"/>
    </location>
</feature>
<keyword evidence="2" id="KW-0170">Cobalt</keyword>
<evidence type="ECO:0000313" key="3">
    <source>
        <dbReference type="EMBL" id="MBC5639317.1"/>
    </source>
</evidence>
<dbReference type="GO" id="GO:0019251">
    <property type="term" value="P:anaerobic cobalamin biosynthetic process"/>
    <property type="evidence" value="ECO:0007669"/>
    <property type="project" value="InterPro"/>
</dbReference>
<organism evidence="3 4">
    <name type="scientific">Clostridium lentum</name>
    <dbReference type="NCBI Taxonomy" id="2763037"/>
    <lineage>
        <taxon>Bacteria</taxon>
        <taxon>Bacillati</taxon>
        <taxon>Bacillota</taxon>
        <taxon>Clostridia</taxon>
        <taxon>Eubacteriales</taxon>
        <taxon>Clostridiaceae</taxon>
        <taxon>Clostridium</taxon>
    </lineage>
</organism>
<dbReference type="CDD" id="cd03413">
    <property type="entry name" value="CbiK_C"/>
    <property type="match status" value="1"/>
</dbReference>